<dbReference type="Pfam" id="PF01042">
    <property type="entry name" value="Ribonuc_L-PSP"/>
    <property type="match status" value="1"/>
</dbReference>
<dbReference type="InterPro" id="IPR006175">
    <property type="entry name" value="YjgF/YER057c/UK114"/>
</dbReference>
<dbReference type="STRING" id="1300349.I603_0791"/>
<dbReference type="RefSeq" id="WP_068862448.1">
    <property type="nucleotide sequence ID" value="NZ_LZYB01000001.1"/>
</dbReference>
<evidence type="ECO:0000313" key="1">
    <source>
        <dbReference type="EMBL" id="OBV12660.1"/>
    </source>
</evidence>
<organism evidence="1 2">
    <name type="scientific">Erythrobacter dokdonensis DSW-74</name>
    <dbReference type="NCBI Taxonomy" id="1300349"/>
    <lineage>
        <taxon>Bacteria</taxon>
        <taxon>Pseudomonadati</taxon>
        <taxon>Pseudomonadota</taxon>
        <taxon>Alphaproteobacteria</taxon>
        <taxon>Sphingomonadales</taxon>
        <taxon>Erythrobacteraceae</taxon>
        <taxon>Erythrobacter/Porphyrobacter group</taxon>
        <taxon>Erythrobacter</taxon>
    </lineage>
</organism>
<sequence length="126" mass="13634">MRRKITSGGALEAIVGYSRAVVVGDWCFVAGTTGFDPVTKSTPPDIRDQIENAFNTVGKALAEADFAFEDVVRVTYYVTIPGIHDEIAPLFGARFGEIRPAATYVEVAGLAYPEMKFEVEITALKG</sequence>
<dbReference type="SUPFAM" id="SSF55298">
    <property type="entry name" value="YjgF-like"/>
    <property type="match status" value="1"/>
</dbReference>
<evidence type="ECO:0000313" key="2">
    <source>
        <dbReference type="Proteomes" id="UP000092484"/>
    </source>
</evidence>
<comment type="caution">
    <text evidence="1">The sequence shown here is derived from an EMBL/GenBank/DDBJ whole genome shotgun (WGS) entry which is preliminary data.</text>
</comment>
<dbReference type="EMBL" id="LZYB01000001">
    <property type="protein sequence ID" value="OBV12660.1"/>
    <property type="molecule type" value="Genomic_DNA"/>
</dbReference>
<dbReference type="Proteomes" id="UP000092484">
    <property type="component" value="Unassembled WGS sequence"/>
</dbReference>
<name>A0A1A7BNC4_9SPHN</name>
<dbReference type="AlphaFoldDB" id="A0A1A7BNC4"/>
<keyword evidence="2" id="KW-1185">Reference proteome</keyword>
<reference evidence="1 2" key="1">
    <citation type="submission" date="2016-06" db="EMBL/GenBank/DDBJ databases">
        <title>Genome sequence of Porphyrobacter dokdonensis DSW-74.</title>
        <authorList>
            <person name="Kim J.F."/>
            <person name="Song J.Y."/>
        </authorList>
    </citation>
    <scope>NUCLEOTIDE SEQUENCE [LARGE SCALE GENOMIC DNA]</scope>
    <source>
        <strain evidence="1 2">DSW-74</strain>
    </source>
</reference>
<accession>A0A1A7BNC4</accession>
<gene>
    <name evidence="1" type="ORF">I603_0791</name>
</gene>
<dbReference type="Gene3D" id="3.30.1330.40">
    <property type="entry name" value="RutC-like"/>
    <property type="match status" value="1"/>
</dbReference>
<dbReference type="PANTHER" id="PTHR43857:SF1">
    <property type="entry name" value="YJGH FAMILY PROTEIN"/>
    <property type="match status" value="1"/>
</dbReference>
<dbReference type="CDD" id="cd06154">
    <property type="entry name" value="YjgF_YER057c_UK114_like_6"/>
    <property type="match status" value="1"/>
</dbReference>
<protein>
    <submittedName>
        <fullName evidence="1">Putative translation initiation inhibitor, yjgF family / putative Endoribonuclease L-PSP</fullName>
    </submittedName>
</protein>
<dbReference type="InterPro" id="IPR035959">
    <property type="entry name" value="RutC-like_sf"/>
</dbReference>
<proteinExistence type="predicted"/>
<dbReference type="PANTHER" id="PTHR43857">
    <property type="entry name" value="BLR7761 PROTEIN"/>
    <property type="match status" value="1"/>
</dbReference>
<dbReference type="PATRIC" id="fig|1300349.4.peg.785"/>